<keyword evidence="1" id="KW-0812">Transmembrane</keyword>
<feature type="transmembrane region" description="Helical" evidence="1">
    <location>
        <begin position="108"/>
        <end position="129"/>
    </location>
</feature>
<dbReference type="AlphaFoldDB" id="A0A8J6N9N4"/>
<dbReference type="PANTHER" id="PTHR41324:SF1">
    <property type="entry name" value="DUF2232 DOMAIN-CONTAINING PROTEIN"/>
    <property type="match status" value="1"/>
</dbReference>
<protein>
    <submittedName>
        <fullName evidence="2">DUF2232 domain-containing protein</fullName>
    </submittedName>
</protein>
<accession>A0A8J6N9N4</accession>
<feature type="transmembrane region" description="Helical" evidence="1">
    <location>
        <begin position="61"/>
        <end position="88"/>
    </location>
</feature>
<name>A0A8J6N9N4_9BACT</name>
<evidence type="ECO:0000313" key="2">
    <source>
        <dbReference type="EMBL" id="MBC8209339.1"/>
    </source>
</evidence>
<feature type="transmembrane region" description="Helical" evidence="1">
    <location>
        <begin position="12"/>
        <end position="30"/>
    </location>
</feature>
<dbReference type="Pfam" id="PF09991">
    <property type="entry name" value="DUF2232"/>
    <property type="match status" value="1"/>
</dbReference>
<feature type="transmembrane region" description="Helical" evidence="1">
    <location>
        <begin position="225"/>
        <end position="244"/>
    </location>
</feature>
<dbReference type="EMBL" id="JACNLK010000091">
    <property type="protein sequence ID" value="MBC8209339.1"/>
    <property type="molecule type" value="Genomic_DNA"/>
</dbReference>
<evidence type="ECO:0000256" key="1">
    <source>
        <dbReference type="SAM" id="Phobius"/>
    </source>
</evidence>
<evidence type="ECO:0000313" key="3">
    <source>
        <dbReference type="Proteomes" id="UP000599024"/>
    </source>
</evidence>
<dbReference type="PANTHER" id="PTHR41324">
    <property type="entry name" value="MEMBRANE PROTEIN-RELATED"/>
    <property type="match status" value="1"/>
</dbReference>
<organism evidence="2 3">
    <name type="scientific">Candidatus Desulfatifera sulfidica</name>
    <dbReference type="NCBI Taxonomy" id="2841691"/>
    <lineage>
        <taxon>Bacteria</taxon>
        <taxon>Pseudomonadati</taxon>
        <taxon>Thermodesulfobacteriota</taxon>
        <taxon>Desulfobulbia</taxon>
        <taxon>Desulfobulbales</taxon>
        <taxon>Desulfobulbaceae</taxon>
        <taxon>Candidatus Desulfatifera</taxon>
    </lineage>
</organism>
<feature type="transmembrane region" description="Helical" evidence="1">
    <location>
        <begin position="283"/>
        <end position="308"/>
    </location>
</feature>
<gene>
    <name evidence="2" type="ORF">H8E79_09275</name>
</gene>
<dbReference type="InterPro" id="IPR018710">
    <property type="entry name" value="DUF2232"/>
</dbReference>
<feature type="transmembrane region" description="Helical" evidence="1">
    <location>
        <begin position="185"/>
        <end position="205"/>
    </location>
</feature>
<comment type="caution">
    <text evidence="2">The sequence shown here is derived from an EMBL/GenBank/DDBJ whole genome shotgun (WGS) entry which is preliminary data.</text>
</comment>
<dbReference type="Proteomes" id="UP000599024">
    <property type="component" value="Unassembled WGS sequence"/>
</dbReference>
<proteinExistence type="predicted"/>
<reference evidence="2 3" key="1">
    <citation type="submission" date="2020-08" db="EMBL/GenBank/DDBJ databases">
        <title>Bridging the membrane lipid divide: bacteria of the FCB group superphylum have the potential to synthesize archaeal ether lipids.</title>
        <authorList>
            <person name="Villanueva L."/>
            <person name="Von Meijenfeldt F.A.B."/>
            <person name="Westbye A.B."/>
            <person name="Yadav S."/>
            <person name="Hopmans E.C."/>
            <person name="Dutilh B.E."/>
            <person name="Sinninghe Damste J.S."/>
        </authorList>
    </citation>
    <scope>NUCLEOTIDE SEQUENCE [LARGE SCALE GENOMIC DNA]</scope>
    <source>
        <strain evidence="2">NIOZ-UU81</strain>
    </source>
</reference>
<sequence>MKQVEEQPYGPMIIAKIVLISFAILVPAILGPAFSWVHVLLPLLVFYYLCHSDVESGRRHVLYGTALGLIVAVFSGIIGPALFSLTMIPAGFTLASAVAREESPALAGLRTTLVLGASWFVFAAIIGMANGNHPYTLYLASLDQGFDEILDQYKSTGNMPQETLYLLEQTFAQFKYWLPRLMPSLLASITLFVAWLVMILGNQLLSRGSGVGPWPNYKYWQLPDRLVWLVISGALLALIPIESFRTTGLNILVVASVIYCFQGLAVVLFLFQKWKVPVMMRMVLITIIVLQSLGTVVLAGVGLADVWLDLRKMQPPKQPDTKDIT</sequence>
<feature type="transmembrane region" description="Helical" evidence="1">
    <location>
        <begin position="251"/>
        <end position="271"/>
    </location>
</feature>
<keyword evidence="1" id="KW-1133">Transmembrane helix</keyword>
<keyword evidence="1" id="KW-0472">Membrane</keyword>